<dbReference type="Proteomes" id="UP000737018">
    <property type="component" value="Unassembled WGS sequence"/>
</dbReference>
<name>A0A8J4RMK2_9ROSI</name>
<organism evidence="1 2">
    <name type="scientific">Castanea mollissima</name>
    <name type="common">Chinese chestnut</name>
    <dbReference type="NCBI Taxonomy" id="60419"/>
    <lineage>
        <taxon>Eukaryota</taxon>
        <taxon>Viridiplantae</taxon>
        <taxon>Streptophyta</taxon>
        <taxon>Embryophyta</taxon>
        <taxon>Tracheophyta</taxon>
        <taxon>Spermatophyta</taxon>
        <taxon>Magnoliopsida</taxon>
        <taxon>eudicotyledons</taxon>
        <taxon>Gunneridae</taxon>
        <taxon>Pentapetalae</taxon>
        <taxon>rosids</taxon>
        <taxon>fabids</taxon>
        <taxon>Fagales</taxon>
        <taxon>Fagaceae</taxon>
        <taxon>Castanea</taxon>
    </lineage>
</organism>
<gene>
    <name evidence="1" type="ORF">CMV_009411</name>
</gene>
<dbReference type="Gene3D" id="3.30.2320.20">
    <property type="entry name" value="Class I aminoacyl-tRNA synthetases (RS)"/>
    <property type="match status" value="1"/>
</dbReference>
<accession>A0A8J4RMK2</accession>
<protein>
    <submittedName>
        <fullName evidence="1">Uncharacterized protein</fullName>
    </submittedName>
</protein>
<comment type="caution">
    <text evidence="1">The sequence shown here is derived from an EMBL/GenBank/DDBJ whole genome shotgun (WGS) entry which is preliminary data.</text>
</comment>
<keyword evidence="2" id="KW-1185">Reference proteome</keyword>
<proteinExistence type="predicted"/>
<reference evidence="1" key="1">
    <citation type="submission" date="2020-03" db="EMBL/GenBank/DDBJ databases">
        <title>Castanea mollissima Vanexum genome sequencing.</title>
        <authorList>
            <person name="Staton M."/>
        </authorList>
    </citation>
    <scope>NUCLEOTIDE SEQUENCE</scope>
    <source>
        <tissue evidence="1">Leaf</tissue>
    </source>
</reference>
<evidence type="ECO:0000313" key="2">
    <source>
        <dbReference type="Proteomes" id="UP000737018"/>
    </source>
</evidence>
<sequence>MLKVNSVKFVKVLVRSFCNLLVRTEVNRVLEIARTETLIGSSLDAKVYLQTSDASLASRLCEMCAANNNVDTLHRIFITSQAEVLPS</sequence>
<dbReference type="EMBL" id="JRKL02001036">
    <property type="protein sequence ID" value="KAF3966496.1"/>
    <property type="molecule type" value="Genomic_DNA"/>
</dbReference>
<dbReference type="AlphaFoldDB" id="A0A8J4RMK2"/>
<dbReference type="OrthoDB" id="1706861at2759"/>
<evidence type="ECO:0000313" key="1">
    <source>
        <dbReference type="EMBL" id="KAF3966496.1"/>
    </source>
</evidence>